<gene>
    <name evidence="9" type="ORF">CHU93_16450</name>
</gene>
<comment type="caution">
    <text evidence="9">The sequence shown here is derived from an EMBL/GenBank/DDBJ whole genome shotgun (WGS) entry which is preliminary data.</text>
</comment>
<evidence type="ECO:0000256" key="6">
    <source>
        <dbReference type="SAM" id="MobiDB-lite"/>
    </source>
</evidence>
<name>A0A255Y471_9SPHN</name>
<evidence type="ECO:0000256" key="4">
    <source>
        <dbReference type="ARBA" id="ARBA00023316"/>
    </source>
</evidence>
<evidence type="ECO:0000256" key="1">
    <source>
        <dbReference type="ARBA" id="ARBA00001420"/>
    </source>
</evidence>
<dbReference type="Pfam" id="PF06725">
    <property type="entry name" value="3D"/>
    <property type="match status" value="1"/>
</dbReference>
<dbReference type="PIRSF" id="PIRSF019422">
    <property type="entry name" value="MltA"/>
    <property type="match status" value="1"/>
</dbReference>
<protein>
    <recommendedName>
        <fullName evidence="2">peptidoglycan lytic exotransglycosylase</fullName>
        <ecNumber evidence="2">4.2.2.n1</ecNumber>
    </recommendedName>
    <alternativeName>
        <fullName evidence="5">Murein hydrolase A</fullName>
    </alternativeName>
</protein>
<dbReference type="GO" id="GO:0071555">
    <property type="term" value="P:cell wall organization"/>
    <property type="evidence" value="ECO:0007669"/>
    <property type="project" value="UniProtKB-KW"/>
</dbReference>
<evidence type="ECO:0000313" key="9">
    <source>
        <dbReference type="EMBL" id="OYQ24016.1"/>
    </source>
</evidence>
<dbReference type="EC" id="4.2.2.n1" evidence="2"/>
<dbReference type="PANTHER" id="PTHR30124">
    <property type="entry name" value="MEMBRANE-BOUND LYTIC MUREIN TRANSGLYCOSYLASE A"/>
    <property type="match status" value="1"/>
</dbReference>
<feature type="region of interest" description="Disordered" evidence="6">
    <location>
        <begin position="25"/>
        <end position="49"/>
    </location>
</feature>
<evidence type="ECO:0000256" key="2">
    <source>
        <dbReference type="ARBA" id="ARBA00012587"/>
    </source>
</evidence>
<comment type="catalytic activity">
    <reaction evidence="1">
        <text>Exolytic cleavage of the (1-&gt;4)-beta-glycosidic linkage between N-acetylmuramic acid (MurNAc) and N-acetylglucosamine (GlcNAc) residues in peptidoglycan, from either the reducing or the non-reducing ends of the peptidoglycan chains, with concomitant formation of a 1,6-anhydrobond in the MurNAc residue.</text>
        <dbReference type="EC" id="4.2.2.n1"/>
    </reaction>
</comment>
<dbReference type="OrthoDB" id="9783686at2"/>
<dbReference type="SUPFAM" id="SSF50685">
    <property type="entry name" value="Barwin-like endoglucanases"/>
    <property type="match status" value="1"/>
</dbReference>
<dbReference type="InterPro" id="IPR036908">
    <property type="entry name" value="RlpA-like_sf"/>
</dbReference>
<proteinExistence type="predicted"/>
<dbReference type="Gene3D" id="2.40.240.50">
    <property type="entry name" value="Barwin-like endoglucanases"/>
    <property type="match status" value="1"/>
</dbReference>
<feature type="signal peptide" evidence="7">
    <location>
        <begin position="1"/>
        <end position="21"/>
    </location>
</feature>
<evidence type="ECO:0000256" key="3">
    <source>
        <dbReference type="ARBA" id="ARBA00023239"/>
    </source>
</evidence>
<dbReference type="InterPro" id="IPR005300">
    <property type="entry name" value="MltA_B"/>
</dbReference>
<keyword evidence="7" id="KW-0732">Signal</keyword>
<dbReference type="Pfam" id="PF03562">
    <property type="entry name" value="MltA"/>
    <property type="match status" value="1"/>
</dbReference>
<dbReference type="GO" id="GO:0008933">
    <property type="term" value="F:peptidoglycan lytic transglycosylase activity"/>
    <property type="evidence" value="ECO:0007669"/>
    <property type="project" value="TreeGrafter"/>
</dbReference>
<reference evidence="9 10" key="1">
    <citation type="submission" date="2017-07" db="EMBL/GenBank/DDBJ databases">
        <title>Sandarakinorhabdus cyanobacteriorum sp. nov., a novel bacterium isolated from cyanobacterial aggregates in a eutrophic lake.</title>
        <authorList>
            <person name="Cai H."/>
        </authorList>
    </citation>
    <scope>NUCLEOTIDE SEQUENCE [LARGE SCALE GENOMIC DNA]</scope>
    <source>
        <strain evidence="9 10">TH057</strain>
    </source>
</reference>
<dbReference type="EMBL" id="NOXT01000126">
    <property type="protein sequence ID" value="OYQ24016.1"/>
    <property type="molecule type" value="Genomic_DNA"/>
</dbReference>
<dbReference type="GO" id="GO:0009253">
    <property type="term" value="P:peptidoglycan catabolic process"/>
    <property type="evidence" value="ECO:0007669"/>
    <property type="project" value="TreeGrafter"/>
</dbReference>
<dbReference type="InterPro" id="IPR026044">
    <property type="entry name" value="MltA"/>
</dbReference>
<dbReference type="GO" id="GO:0004553">
    <property type="term" value="F:hydrolase activity, hydrolyzing O-glycosyl compounds"/>
    <property type="evidence" value="ECO:0007669"/>
    <property type="project" value="InterPro"/>
</dbReference>
<dbReference type="CDD" id="cd14485">
    <property type="entry name" value="mltA_like_LT_A"/>
    <property type="match status" value="1"/>
</dbReference>
<organism evidence="9 10">
    <name type="scientific">Sandarakinorhabdus cyanobacteriorum</name>
    <dbReference type="NCBI Taxonomy" id="1981098"/>
    <lineage>
        <taxon>Bacteria</taxon>
        <taxon>Pseudomonadati</taxon>
        <taxon>Pseudomonadota</taxon>
        <taxon>Alphaproteobacteria</taxon>
        <taxon>Sphingomonadales</taxon>
        <taxon>Sphingosinicellaceae</taxon>
        <taxon>Sandarakinorhabdus</taxon>
    </lineage>
</organism>
<dbReference type="CDD" id="cd14668">
    <property type="entry name" value="mlta_B"/>
    <property type="match status" value="1"/>
</dbReference>
<evidence type="ECO:0000259" key="8">
    <source>
        <dbReference type="SMART" id="SM00925"/>
    </source>
</evidence>
<keyword evidence="3" id="KW-0456">Lyase</keyword>
<dbReference type="Gene3D" id="2.40.40.10">
    <property type="entry name" value="RlpA-like domain"/>
    <property type="match status" value="1"/>
</dbReference>
<evidence type="ECO:0000313" key="10">
    <source>
        <dbReference type="Proteomes" id="UP000216991"/>
    </source>
</evidence>
<dbReference type="PANTHER" id="PTHR30124:SF0">
    <property type="entry name" value="MEMBRANE-BOUND LYTIC MUREIN TRANSGLYCOSYLASE A"/>
    <property type="match status" value="1"/>
</dbReference>
<evidence type="ECO:0000256" key="7">
    <source>
        <dbReference type="SAM" id="SignalP"/>
    </source>
</evidence>
<dbReference type="Proteomes" id="UP000216991">
    <property type="component" value="Unassembled WGS sequence"/>
</dbReference>
<dbReference type="SMART" id="SM00925">
    <property type="entry name" value="MltA"/>
    <property type="match status" value="1"/>
</dbReference>
<dbReference type="InterPro" id="IPR010611">
    <property type="entry name" value="3D_dom"/>
</dbReference>
<keyword evidence="10" id="KW-1185">Reference proteome</keyword>
<dbReference type="GO" id="GO:0009254">
    <property type="term" value="P:peptidoglycan turnover"/>
    <property type="evidence" value="ECO:0007669"/>
    <property type="project" value="InterPro"/>
</dbReference>
<sequence>MNMRNRLALASLLLLAACAGRQDRPVTAPPAATPATPAPLPTTPKPEPLPVTRAAQASLAALPLPPVGPLPGAAAALAAFRKSCPGLLRREDLSGLTQPGDWQAACTAAASAAPGQEYAFFHSQFVGVAVAEGKGFATGYYEPEIAASLTQQPGYQVPLYRRPADLIDVPLGDFAPSLKGRTVRGRVEGNRLVPYASRAQIAAGALVGRGLELAWAADAYEAFFLEIQGSGRLRLPDGRIIRIGYDGQNGRDYVAIGRLLIEQGKLEKGKAGMAEILAWLRAHPDEAPAILNANPSKIFFRELKGEGPVGAMGVAVTPRVSVAADPAYIPLGAPLLVETTLSRSGQPLVQLMVAQDTGGAIKGANRLDLFLGPGAEAAADAGAQSAPATLALLIPRAAAQRLKLIQDAPPQRP</sequence>
<dbReference type="GO" id="GO:0019867">
    <property type="term" value="C:outer membrane"/>
    <property type="evidence" value="ECO:0007669"/>
    <property type="project" value="InterPro"/>
</dbReference>
<dbReference type="PROSITE" id="PS51257">
    <property type="entry name" value="PROKAR_LIPOPROTEIN"/>
    <property type="match status" value="1"/>
</dbReference>
<dbReference type="AlphaFoldDB" id="A0A255Y471"/>
<feature type="compositionally biased region" description="Pro residues" evidence="6">
    <location>
        <begin position="27"/>
        <end position="49"/>
    </location>
</feature>
<accession>A0A255Y471</accession>
<feature type="domain" description="Lytic transglycosylase MltA" evidence="8">
    <location>
        <begin position="144"/>
        <end position="301"/>
    </location>
</feature>
<evidence type="ECO:0000256" key="5">
    <source>
        <dbReference type="ARBA" id="ARBA00030918"/>
    </source>
</evidence>
<feature type="chain" id="PRO_5012513526" description="peptidoglycan lytic exotransglycosylase" evidence="7">
    <location>
        <begin position="22"/>
        <end position="413"/>
    </location>
</feature>
<keyword evidence="4" id="KW-0961">Cell wall biogenesis/degradation</keyword>